<protein>
    <recommendedName>
        <fullName evidence="5">RxLR effector protein</fullName>
    </recommendedName>
</protein>
<feature type="region of interest" description="Disordered" evidence="6">
    <location>
        <begin position="56"/>
        <end position="86"/>
    </location>
</feature>
<accession>A0A8T1VL75</accession>
<comment type="subcellular location">
    <subcellularLocation>
        <location evidence="1 5">Secreted</location>
    </subcellularLocation>
</comment>
<dbReference type="Proteomes" id="UP000693981">
    <property type="component" value="Unassembled WGS sequence"/>
</dbReference>
<sequence>MRLSSILLVVAAANLVSCDAMAPKSGTKVSMANTPRSTSVGLDAVKGGRFLRSVKTTYVDDDEEEEEDDEEDSEDSTDAVDTEERVLPTSVTTKLAQLESKISHVVSTERSFWGQMQQVDDVIKQKMKLQGLSSAALKSNQEYQTLKYAAEGVVLNKMFNKGVTPSWYWDDLGLATGAITATNLKSLEKTAEYQSYLRYAQKYDDAVYNNKPIPSNGVWTADELATSGKLPGEYHAFAQIWGTSGRPKDYVLKQLGLTQFSANTVKKAENYKYYLEYLKALP</sequence>
<evidence type="ECO:0000256" key="3">
    <source>
        <dbReference type="ARBA" id="ARBA00022525"/>
    </source>
</evidence>
<evidence type="ECO:0000256" key="1">
    <source>
        <dbReference type="ARBA" id="ARBA00004613"/>
    </source>
</evidence>
<proteinExistence type="inferred from homology"/>
<evidence type="ECO:0000313" key="7">
    <source>
        <dbReference type="EMBL" id="KAG7380134.1"/>
    </source>
</evidence>
<dbReference type="InterPro" id="IPR031825">
    <property type="entry name" value="RXLR"/>
</dbReference>
<dbReference type="Pfam" id="PF16810">
    <property type="entry name" value="RXLR"/>
    <property type="match status" value="1"/>
</dbReference>
<comment type="similarity">
    <text evidence="2 5">Belongs to the RxLR effector family.</text>
</comment>
<comment type="caution">
    <text evidence="7">The sequence shown here is derived from an EMBL/GenBank/DDBJ whole genome shotgun (WGS) entry which is preliminary data.</text>
</comment>
<feature type="signal peptide" evidence="5">
    <location>
        <begin position="1"/>
        <end position="18"/>
    </location>
</feature>
<dbReference type="AlphaFoldDB" id="A0A8T1VL75"/>
<reference evidence="7" key="1">
    <citation type="submission" date="2021-02" db="EMBL/GenBank/DDBJ databases">
        <authorList>
            <person name="Palmer J.M."/>
        </authorList>
    </citation>
    <scope>NUCLEOTIDE SEQUENCE</scope>
    <source>
        <strain evidence="7">SCRP23</strain>
    </source>
</reference>
<organism evidence="7 8">
    <name type="scientific">Phytophthora boehmeriae</name>
    <dbReference type="NCBI Taxonomy" id="109152"/>
    <lineage>
        <taxon>Eukaryota</taxon>
        <taxon>Sar</taxon>
        <taxon>Stramenopiles</taxon>
        <taxon>Oomycota</taxon>
        <taxon>Peronosporomycetes</taxon>
        <taxon>Peronosporales</taxon>
        <taxon>Peronosporaceae</taxon>
        <taxon>Phytophthora</taxon>
    </lineage>
</organism>
<evidence type="ECO:0000256" key="6">
    <source>
        <dbReference type="SAM" id="MobiDB-lite"/>
    </source>
</evidence>
<feature type="chain" id="PRO_5035968323" description="RxLR effector protein" evidence="5">
    <location>
        <begin position="19"/>
        <end position="282"/>
    </location>
</feature>
<dbReference type="EMBL" id="JAGDFL010000891">
    <property type="protein sequence ID" value="KAG7380134.1"/>
    <property type="molecule type" value="Genomic_DNA"/>
</dbReference>
<comment type="function">
    <text evidence="5">Effector that suppresses plant defense responses during pathogen infection.</text>
</comment>
<evidence type="ECO:0000256" key="5">
    <source>
        <dbReference type="RuleBase" id="RU367124"/>
    </source>
</evidence>
<name>A0A8T1VL75_9STRA</name>
<dbReference type="OrthoDB" id="97973at2759"/>
<keyword evidence="3 5" id="KW-0964">Secreted</keyword>
<keyword evidence="4 5" id="KW-0732">Signal</keyword>
<comment type="domain">
    <text evidence="5">The RxLR-dEER motif acts to carry the protein into the host cell cytoplasm through binding to cell surface phosphatidylinositol-3-phosphate.</text>
</comment>
<feature type="compositionally biased region" description="Acidic residues" evidence="6">
    <location>
        <begin position="59"/>
        <end position="81"/>
    </location>
</feature>
<dbReference type="GO" id="GO:0005576">
    <property type="term" value="C:extracellular region"/>
    <property type="evidence" value="ECO:0007669"/>
    <property type="project" value="UniProtKB-SubCell"/>
</dbReference>
<evidence type="ECO:0000256" key="2">
    <source>
        <dbReference type="ARBA" id="ARBA00010400"/>
    </source>
</evidence>
<keyword evidence="8" id="KW-1185">Reference proteome</keyword>
<evidence type="ECO:0000256" key="4">
    <source>
        <dbReference type="ARBA" id="ARBA00022729"/>
    </source>
</evidence>
<evidence type="ECO:0000313" key="8">
    <source>
        <dbReference type="Proteomes" id="UP000693981"/>
    </source>
</evidence>
<gene>
    <name evidence="7" type="ORF">PHYBOEH_011577</name>
</gene>